<keyword evidence="4" id="KW-1185">Reference proteome</keyword>
<dbReference type="Proteomes" id="UP001338125">
    <property type="component" value="Unassembled WGS sequence"/>
</dbReference>
<feature type="chain" id="PRO_5045718244" description="DUF7907 domain-containing protein" evidence="1">
    <location>
        <begin position="17"/>
        <end position="228"/>
    </location>
</feature>
<sequence>MLFQTVALGLINLATASPAKAPKSVPSTSSNGFNLLVNVTDAALDFNPPVHNTYINSIHVGGGLNLVGAGDKSYARIFYNNGTAEEYRFNTATLVSDGGIPSYPFGLSFQKDQDSTSVSTGRLDMGAGQKGISVSHFPAPFSVVYPGNFAICNEYVEYYRRNMNVLKKADPIIGHDGLPISTIPKGCVPVTLIPECTKLNDLPAGSISSHEHALLVNCYNDAKSLQRN</sequence>
<comment type="caution">
    <text evidence="3">The sequence shown here is derived from an EMBL/GenBank/DDBJ whole genome shotgun (WGS) entry which is preliminary data.</text>
</comment>
<dbReference type="InterPro" id="IPR057229">
    <property type="entry name" value="DUF7907"/>
</dbReference>
<feature type="signal peptide" evidence="1">
    <location>
        <begin position="1"/>
        <end position="16"/>
    </location>
</feature>
<keyword evidence="1" id="KW-0732">Signal</keyword>
<feature type="domain" description="DUF7907" evidence="2">
    <location>
        <begin position="30"/>
        <end position="196"/>
    </location>
</feature>
<dbReference type="EMBL" id="JAVFKD010000012">
    <property type="protein sequence ID" value="KAK5993828.1"/>
    <property type="molecule type" value="Genomic_DNA"/>
</dbReference>
<dbReference type="Pfam" id="PF25484">
    <property type="entry name" value="DUF7907"/>
    <property type="match status" value="1"/>
</dbReference>
<evidence type="ECO:0000313" key="3">
    <source>
        <dbReference type="EMBL" id="KAK5993828.1"/>
    </source>
</evidence>
<reference evidence="3 4" key="1">
    <citation type="submission" date="2024-01" db="EMBL/GenBank/DDBJ databases">
        <title>Complete genome of Cladobotryum mycophilum ATHUM6906.</title>
        <authorList>
            <person name="Christinaki A.C."/>
            <person name="Myridakis A.I."/>
            <person name="Kouvelis V.N."/>
        </authorList>
    </citation>
    <scope>NUCLEOTIDE SEQUENCE [LARGE SCALE GENOMIC DNA]</scope>
    <source>
        <strain evidence="3 4">ATHUM6906</strain>
    </source>
</reference>
<proteinExistence type="predicted"/>
<evidence type="ECO:0000313" key="4">
    <source>
        <dbReference type="Proteomes" id="UP001338125"/>
    </source>
</evidence>
<protein>
    <recommendedName>
        <fullName evidence="2">DUF7907 domain-containing protein</fullName>
    </recommendedName>
</protein>
<gene>
    <name evidence="3" type="ORF">PT974_07265</name>
</gene>
<accession>A0ABR0SP18</accession>
<organism evidence="3 4">
    <name type="scientific">Cladobotryum mycophilum</name>
    <dbReference type="NCBI Taxonomy" id="491253"/>
    <lineage>
        <taxon>Eukaryota</taxon>
        <taxon>Fungi</taxon>
        <taxon>Dikarya</taxon>
        <taxon>Ascomycota</taxon>
        <taxon>Pezizomycotina</taxon>
        <taxon>Sordariomycetes</taxon>
        <taxon>Hypocreomycetidae</taxon>
        <taxon>Hypocreales</taxon>
        <taxon>Hypocreaceae</taxon>
        <taxon>Cladobotryum</taxon>
    </lineage>
</organism>
<evidence type="ECO:0000259" key="2">
    <source>
        <dbReference type="Pfam" id="PF25484"/>
    </source>
</evidence>
<evidence type="ECO:0000256" key="1">
    <source>
        <dbReference type="SAM" id="SignalP"/>
    </source>
</evidence>
<name>A0ABR0SP18_9HYPO</name>